<evidence type="ECO:0000259" key="7">
    <source>
        <dbReference type="Pfam" id="PF03717"/>
    </source>
</evidence>
<reference evidence="8" key="1">
    <citation type="journal article" date="2015" name="Nature">
        <title>Complex archaea that bridge the gap between prokaryotes and eukaryotes.</title>
        <authorList>
            <person name="Spang A."/>
            <person name="Saw J.H."/>
            <person name="Jorgensen S.L."/>
            <person name="Zaremba-Niedzwiedzka K."/>
            <person name="Martijn J."/>
            <person name="Lind A.E."/>
            <person name="van Eijk R."/>
            <person name="Schleper C."/>
            <person name="Guy L."/>
            <person name="Ettema T.J."/>
        </authorList>
    </citation>
    <scope>NUCLEOTIDE SEQUENCE</scope>
</reference>
<evidence type="ECO:0000313" key="8">
    <source>
        <dbReference type="EMBL" id="KKM73937.1"/>
    </source>
</evidence>
<dbReference type="GO" id="GO:0071555">
    <property type="term" value="P:cell wall organization"/>
    <property type="evidence" value="ECO:0007669"/>
    <property type="project" value="TreeGrafter"/>
</dbReference>
<dbReference type="InterPro" id="IPR012338">
    <property type="entry name" value="Beta-lactam/transpept-like"/>
</dbReference>
<dbReference type="PANTHER" id="PTHR30627:SF6">
    <property type="entry name" value="BETA-LACTAMASE YBXI-RELATED"/>
    <property type="match status" value="1"/>
</dbReference>
<dbReference type="GO" id="GO:0046677">
    <property type="term" value="P:response to antibiotic"/>
    <property type="evidence" value="ECO:0007669"/>
    <property type="project" value="UniProtKB-KW"/>
</dbReference>
<dbReference type="GO" id="GO:0008800">
    <property type="term" value="F:beta-lactamase activity"/>
    <property type="evidence" value="ECO:0007669"/>
    <property type="project" value="UniProtKB-EC"/>
</dbReference>
<feature type="non-terminal residue" evidence="8">
    <location>
        <position position="294"/>
    </location>
</feature>
<dbReference type="PANTHER" id="PTHR30627">
    <property type="entry name" value="PEPTIDOGLYCAN D,D-TRANSPEPTIDASE"/>
    <property type="match status" value="1"/>
</dbReference>
<evidence type="ECO:0000256" key="5">
    <source>
        <dbReference type="ARBA" id="ARBA00023251"/>
    </source>
</evidence>
<evidence type="ECO:0000256" key="4">
    <source>
        <dbReference type="ARBA" id="ARBA00022801"/>
    </source>
</evidence>
<organism evidence="8">
    <name type="scientific">marine sediment metagenome</name>
    <dbReference type="NCBI Taxonomy" id="412755"/>
    <lineage>
        <taxon>unclassified sequences</taxon>
        <taxon>metagenomes</taxon>
        <taxon>ecological metagenomes</taxon>
    </lineage>
</organism>
<keyword evidence="6" id="KW-1133">Transmembrane helix</keyword>
<keyword evidence="4" id="KW-0378">Hydrolase</keyword>
<dbReference type="SUPFAM" id="SSF56519">
    <property type="entry name" value="Penicillin binding protein dimerisation domain"/>
    <property type="match status" value="1"/>
</dbReference>
<dbReference type="Pfam" id="PF03717">
    <property type="entry name" value="PBP_dimer"/>
    <property type="match status" value="1"/>
</dbReference>
<comment type="catalytic activity">
    <reaction evidence="1">
        <text>a beta-lactam + H2O = a substituted beta-amino acid</text>
        <dbReference type="Rhea" id="RHEA:20401"/>
        <dbReference type="ChEBI" id="CHEBI:15377"/>
        <dbReference type="ChEBI" id="CHEBI:35627"/>
        <dbReference type="ChEBI" id="CHEBI:140347"/>
        <dbReference type="EC" id="3.5.2.6"/>
    </reaction>
</comment>
<feature type="domain" description="Penicillin-binding protein dimerisation" evidence="7">
    <location>
        <begin position="74"/>
        <end position="238"/>
    </location>
</feature>
<dbReference type="InterPro" id="IPR050515">
    <property type="entry name" value="Beta-lactam/transpept"/>
</dbReference>
<keyword evidence="3" id="KW-0732">Signal</keyword>
<dbReference type="GO" id="GO:0008658">
    <property type="term" value="F:penicillin binding"/>
    <property type="evidence" value="ECO:0007669"/>
    <property type="project" value="InterPro"/>
</dbReference>
<evidence type="ECO:0000256" key="1">
    <source>
        <dbReference type="ARBA" id="ARBA00001526"/>
    </source>
</evidence>
<dbReference type="GO" id="GO:0005886">
    <property type="term" value="C:plasma membrane"/>
    <property type="evidence" value="ECO:0007669"/>
    <property type="project" value="TreeGrafter"/>
</dbReference>
<sequence>MKQEIPSLEDILADGSTEDNMLEVPLTGKIFSTFLAITVTIALVIVAQLFNIGGVQRDLYLKSAQANMTRADIEPAPRGIIKDRFGNPLVRNEPAFRAFISFKGLPHDAVERESALQAIADIISNSYGDIIDMLENHDWRLGRLLLSANLSHDELIAFSTKQIPGIDIEPGFMRVLAHQFAFSHLLGYTGLVAQQDLERSPQLTLEEEIGKSGLELFYDDLLRGMSGQQISVLDVHSEVQEAYIVREPSIGEDVYTFIDGELQTYLYERLTQQVQAFGNSGGVGVAVNPQNGEV</sequence>
<proteinExistence type="predicted"/>
<accession>A0A0F9MXE4</accession>
<dbReference type="EMBL" id="LAZR01009221">
    <property type="protein sequence ID" value="KKM73937.1"/>
    <property type="molecule type" value="Genomic_DNA"/>
</dbReference>
<name>A0A0F9MXE4_9ZZZZ</name>
<dbReference type="Gene3D" id="3.40.710.10">
    <property type="entry name" value="DD-peptidase/beta-lactamase superfamily"/>
    <property type="match status" value="1"/>
</dbReference>
<dbReference type="InterPro" id="IPR005311">
    <property type="entry name" value="PBP_dimer"/>
</dbReference>
<comment type="caution">
    <text evidence="8">The sequence shown here is derived from an EMBL/GenBank/DDBJ whole genome shotgun (WGS) entry which is preliminary data.</text>
</comment>
<keyword evidence="6" id="KW-0472">Membrane</keyword>
<gene>
    <name evidence="8" type="ORF">LCGC14_1405450</name>
</gene>
<dbReference type="InterPro" id="IPR036138">
    <property type="entry name" value="PBP_dimer_sf"/>
</dbReference>
<dbReference type="Gene3D" id="3.90.1310.10">
    <property type="entry name" value="Penicillin-binding protein 2a (Domain 2)"/>
    <property type="match status" value="1"/>
</dbReference>
<dbReference type="EC" id="3.5.2.6" evidence="2"/>
<evidence type="ECO:0000256" key="2">
    <source>
        <dbReference type="ARBA" id="ARBA00012865"/>
    </source>
</evidence>
<keyword evidence="5" id="KW-0046">Antibiotic resistance</keyword>
<evidence type="ECO:0000256" key="6">
    <source>
        <dbReference type="SAM" id="Phobius"/>
    </source>
</evidence>
<keyword evidence="6" id="KW-0812">Transmembrane</keyword>
<feature type="transmembrane region" description="Helical" evidence="6">
    <location>
        <begin position="30"/>
        <end position="52"/>
    </location>
</feature>
<protein>
    <recommendedName>
        <fullName evidence="2">beta-lactamase</fullName>
        <ecNumber evidence="2">3.5.2.6</ecNumber>
    </recommendedName>
</protein>
<dbReference type="AlphaFoldDB" id="A0A0F9MXE4"/>
<evidence type="ECO:0000256" key="3">
    <source>
        <dbReference type="ARBA" id="ARBA00022729"/>
    </source>
</evidence>